<accession>A0AAJ0M9K8</accession>
<reference evidence="3" key="2">
    <citation type="submission" date="2023-06" db="EMBL/GenBank/DDBJ databases">
        <authorList>
            <consortium name="Lawrence Berkeley National Laboratory"/>
            <person name="Haridas S."/>
            <person name="Hensen N."/>
            <person name="Bonometti L."/>
            <person name="Westerberg I."/>
            <person name="Brannstrom I.O."/>
            <person name="Guillou S."/>
            <person name="Cros-Aarteil S."/>
            <person name="Calhoun S."/>
            <person name="Kuo A."/>
            <person name="Mondo S."/>
            <person name="Pangilinan J."/>
            <person name="Riley R."/>
            <person name="Labutti K."/>
            <person name="Andreopoulos B."/>
            <person name="Lipzen A."/>
            <person name="Chen C."/>
            <person name="Yanf M."/>
            <person name="Daum C."/>
            <person name="Ng V."/>
            <person name="Clum A."/>
            <person name="Steindorff A."/>
            <person name="Ohm R."/>
            <person name="Martin F."/>
            <person name="Silar P."/>
            <person name="Natvig D."/>
            <person name="Lalanne C."/>
            <person name="Gautier V."/>
            <person name="Ament-Velasquez S.L."/>
            <person name="Kruys A."/>
            <person name="Hutchinson M.I."/>
            <person name="Powell A.J."/>
            <person name="Barry K."/>
            <person name="Miller A.N."/>
            <person name="Grigoriev I.V."/>
            <person name="Debuchy R."/>
            <person name="Gladieux P."/>
            <person name="Thoren M.H."/>
            <person name="Johannesson H."/>
        </authorList>
    </citation>
    <scope>NUCLEOTIDE SEQUENCE</scope>
    <source>
        <strain evidence="3">CBS 955.72</strain>
    </source>
</reference>
<feature type="transmembrane region" description="Helical" evidence="2">
    <location>
        <begin position="136"/>
        <end position="155"/>
    </location>
</feature>
<keyword evidence="2" id="KW-0472">Membrane</keyword>
<keyword evidence="2" id="KW-1133">Transmembrane helix</keyword>
<keyword evidence="4" id="KW-1185">Reference proteome</keyword>
<organism evidence="3 4">
    <name type="scientific">Lasiosphaeria hispida</name>
    <dbReference type="NCBI Taxonomy" id="260671"/>
    <lineage>
        <taxon>Eukaryota</taxon>
        <taxon>Fungi</taxon>
        <taxon>Dikarya</taxon>
        <taxon>Ascomycota</taxon>
        <taxon>Pezizomycotina</taxon>
        <taxon>Sordariomycetes</taxon>
        <taxon>Sordariomycetidae</taxon>
        <taxon>Sordariales</taxon>
        <taxon>Lasiosphaeriaceae</taxon>
        <taxon>Lasiosphaeria</taxon>
    </lineage>
</organism>
<feature type="compositionally biased region" description="Polar residues" evidence="1">
    <location>
        <begin position="21"/>
        <end position="32"/>
    </location>
</feature>
<keyword evidence="2" id="KW-0812">Transmembrane</keyword>
<dbReference type="Proteomes" id="UP001275084">
    <property type="component" value="Unassembled WGS sequence"/>
</dbReference>
<sequence length="160" mass="18301">MAEYDSRRQLEAVAQKPPLPTTDNSSTASPSVPTTKYEIDLLLNPDDAKLIETFRQEIHFCETDTEKFDKCIQKRDELLEENDKLVLRLTAFEHVMSAECILYRGRKERTRPLASRPRTAEENGAKKFSYSLWTSLIKTFLLASLSISLGSWSGVSLNLW</sequence>
<feature type="compositionally biased region" description="Basic and acidic residues" evidence="1">
    <location>
        <begin position="1"/>
        <end position="10"/>
    </location>
</feature>
<gene>
    <name evidence="3" type="ORF">B0T25DRAFT_572915</name>
</gene>
<evidence type="ECO:0000313" key="3">
    <source>
        <dbReference type="EMBL" id="KAK3343935.1"/>
    </source>
</evidence>
<evidence type="ECO:0000256" key="1">
    <source>
        <dbReference type="SAM" id="MobiDB-lite"/>
    </source>
</evidence>
<dbReference type="EMBL" id="JAUIQD010000007">
    <property type="protein sequence ID" value="KAK3343935.1"/>
    <property type="molecule type" value="Genomic_DNA"/>
</dbReference>
<evidence type="ECO:0000313" key="4">
    <source>
        <dbReference type="Proteomes" id="UP001275084"/>
    </source>
</evidence>
<feature type="region of interest" description="Disordered" evidence="1">
    <location>
        <begin position="1"/>
        <end position="32"/>
    </location>
</feature>
<protein>
    <submittedName>
        <fullName evidence="3">Uncharacterized protein</fullName>
    </submittedName>
</protein>
<proteinExistence type="predicted"/>
<reference evidence="3" key="1">
    <citation type="journal article" date="2023" name="Mol. Phylogenet. Evol.">
        <title>Genome-scale phylogeny and comparative genomics of the fungal order Sordariales.</title>
        <authorList>
            <person name="Hensen N."/>
            <person name="Bonometti L."/>
            <person name="Westerberg I."/>
            <person name="Brannstrom I.O."/>
            <person name="Guillou S."/>
            <person name="Cros-Aarteil S."/>
            <person name="Calhoun S."/>
            <person name="Haridas S."/>
            <person name="Kuo A."/>
            <person name="Mondo S."/>
            <person name="Pangilinan J."/>
            <person name="Riley R."/>
            <person name="LaButti K."/>
            <person name="Andreopoulos B."/>
            <person name="Lipzen A."/>
            <person name="Chen C."/>
            <person name="Yan M."/>
            <person name="Daum C."/>
            <person name="Ng V."/>
            <person name="Clum A."/>
            <person name="Steindorff A."/>
            <person name="Ohm R.A."/>
            <person name="Martin F."/>
            <person name="Silar P."/>
            <person name="Natvig D.O."/>
            <person name="Lalanne C."/>
            <person name="Gautier V."/>
            <person name="Ament-Velasquez S.L."/>
            <person name="Kruys A."/>
            <person name="Hutchinson M.I."/>
            <person name="Powell A.J."/>
            <person name="Barry K."/>
            <person name="Miller A.N."/>
            <person name="Grigoriev I.V."/>
            <person name="Debuchy R."/>
            <person name="Gladieux P."/>
            <person name="Hiltunen Thoren M."/>
            <person name="Johannesson H."/>
        </authorList>
    </citation>
    <scope>NUCLEOTIDE SEQUENCE</scope>
    <source>
        <strain evidence="3">CBS 955.72</strain>
    </source>
</reference>
<dbReference type="AlphaFoldDB" id="A0AAJ0M9K8"/>
<name>A0AAJ0M9K8_9PEZI</name>
<comment type="caution">
    <text evidence="3">The sequence shown here is derived from an EMBL/GenBank/DDBJ whole genome shotgun (WGS) entry which is preliminary data.</text>
</comment>
<evidence type="ECO:0000256" key="2">
    <source>
        <dbReference type="SAM" id="Phobius"/>
    </source>
</evidence>